<keyword evidence="2" id="KW-1185">Reference proteome</keyword>
<evidence type="ECO:0008006" key="3">
    <source>
        <dbReference type="Google" id="ProtNLM"/>
    </source>
</evidence>
<organism evidence="1 2">
    <name type="scientific">Sphaeroforma arctica JP610</name>
    <dbReference type="NCBI Taxonomy" id="667725"/>
    <lineage>
        <taxon>Eukaryota</taxon>
        <taxon>Ichthyosporea</taxon>
        <taxon>Ichthyophonida</taxon>
        <taxon>Sphaeroforma</taxon>
    </lineage>
</organism>
<dbReference type="AlphaFoldDB" id="A0A0L0GHL4"/>
<proteinExistence type="predicted"/>
<dbReference type="GeneID" id="25900599"/>
<name>A0A0L0GHL4_9EUKA</name>
<sequence>MPVVECTICCMDSTDMPDTPFVRCPFCLLHECSLCMVRNAATSSKSGPTCMSCNERYTTAMTRGLPEPVRAKYSAWGDRFLLQLDEPNRNAEPLVNVATIIRGAVHDMGVAPQLARGLVKKRRSEMDTTDMCVAAMGPKAVPVAWKNGKFDLALVPVKVILKYINALLRENVVEAEPDAQPVKKALVGCGTPRCRGKLGESGLCVDCRKGYCPCCMKDLGVEGASSYSAEMRMINLNALAMELLDSHVCDRDELATVTHLRSTTTACPNRNCGALINKVAGCDQMFCTMQDCRTLFSYATGKRITSGFVHNPHYAEYLRKGGARIVLGGDGDVDVEQGLGGGGGGGAALDGECMGFGEASERVIRDPGNPVIEKFVLYLVQVRDMDLPKLRDYESRVSPQNTVRFLCHHLGEVANTRMLRTTSDKMAVAACLYTAVLQYTDVGVALLLELSEKRATAAESRAAIDKLTKMVAQTTMSAIESLTGRRVPVTVEPGKMVLPLAGIVMSRVDMGL</sequence>
<dbReference type="RefSeq" id="XP_014161740.1">
    <property type="nucleotide sequence ID" value="XM_014306265.1"/>
</dbReference>
<dbReference type="Proteomes" id="UP000054560">
    <property type="component" value="Unassembled WGS sequence"/>
</dbReference>
<evidence type="ECO:0000313" key="2">
    <source>
        <dbReference type="Proteomes" id="UP000054560"/>
    </source>
</evidence>
<protein>
    <recommendedName>
        <fullName evidence="3">RING-type domain-containing protein</fullName>
    </recommendedName>
</protein>
<accession>A0A0L0GHL4</accession>
<dbReference type="Gene3D" id="1.20.120.1750">
    <property type="match status" value="1"/>
</dbReference>
<dbReference type="EMBL" id="KQ241598">
    <property type="protein sequence ID" value="KNC87838.1"/>
    <property type="molecule type" value="Genomic_DNA"/>
</dbReference>
<gene>
    <name evidence="1" type="ORF">SARC_00095</name>
</gene>
<reference evidence="1 2" key="1">
    <citation type="submission" date="2011-02" db="EMBL/GenBank/DDBJ databases">
        <title>The Genome Sequence of Sphaeroforma arctica JP610.</title>
        <authorList>
            <consortium name="The Broad Institute Genome Sequencing Platform"/>
            <person name="Russ C."/>
            <person name="Cuomo C."/>
            <person name="Young S.K."/>
            <person name="Zeng Q."/>
            <person name="Gargeya S."/>
            <person name="Alvarado L."/>
            <person name="Berlin A."/>
            <person name="Chapman S.B."/>
            <person name="Chen Z."/>
            <person name="Freedman E."/>
            <person name="Gellesch M."/>
            <person name="Goldberg J."/>
            <person name="Griggs A."/>
            <person name="Gujja S."/>
            <person name="Heilman E."/>
            <person name="Heiman D."/>
            <person name="Howarth C."/>
            <person name="Mehta T."/>
            <person name="Neiman D."/>
            <person name="Pearson M."/>
            <person name="Roberts A."/>
            <person name="Saif S."/>
            <person name="Shea T."/>
            <person name="Shenoy N."/>
            <person name="Sisk P."/>
            <person name="Stolte C."/>
            <person name="Sykes S."/>
            <person name="White J."/>
            <person name="Yandava C."/>
            <person name="Burger G."/>
            <person name="Gray M.W."/>
            <person name="Holland P.W.H."/>
            <person name="King N."/>
            <person name="Lang F.B.F."/>
            <person name="Roger A.J."/>
            <person name="Ruiz-Trillo I."/>
            <person name="Haas B."/>
            <person name="Nusbaum C."/>
            <person name="Birren B."/>
        </authorList>
    </citation>
    <scope>NUCLEOTIDE SEQUENCE [LARGE SCALE GENOMIC DNA]</scope>
    <source>
        <strain evidence="1 2">JP610</strain>
    </source>
</reference>
<evidence type="ECO:0000313" key="1">
    <source>
        <dbReference type="EMBL" id="KNC87838.1"/>
    </source>
</evidence>